<gene>
    <name evidence="2" type="ORF">EDD63_1249</name>
</gene>
<dbReference type="Proteomes" id="UP000294743">
    <property type="component" value="Unassembled WGS sequence"/>
</dbReference>
<protein>
    <submittedName>
        <fullName evidence="2">Acetyltransferase (GNAT) family protein</fullName>
    </submittedName>
</protein>
<dbReference type="Gene3D" id="3.40.630.30">
    <property type="match status" value="1"/>
</dbReference>
<evidence type="ECO:0000313" key="3">
    <source>
        <dbReference type="Proteomes" id="UP000294743"/>
    </source>
</evidence>
<dbReference type="GO" id="GO:0016747">
    <property type="term" value="F:acyltransferase activity, transferring groups other than amino-acyl groups"/>
    <property type="evidence" value="ECO:0007669"/>
    <property type="project" value="InterPro"/>
</dbReference>
<feature type="domain" description="N-acetyltransferase" evidence="1">
    <location>
        <begin position="1"/>
        <end position="146"/>
    </location>
</feature>
<dbReference type="Pfam" id="PF00583">
    <property type="entry name" value="Acetyltransf_1"/>
    <property type="match status" value="1"/>
</dbReference>
<dbReference type="InterPro" id="IPR000182">
    <property type="entry name" value="GNAT_dom"/>
</dbReference>
<reference evidence="2 3" key="1">
    <citation type="submission" date="2019-03" db="EMBL/GenBank/DDBJ databases">
        <title>Genomic Encyclopedia of Type Strains, Phase IV (KMG-IV): sequencing the most valuable type-strain genomes for metagenomic binning, comparative biology and taxonomic classification.</title>
        <authorList>
            <person name="Goeker M."/>
        </authorList>
    </citation>
    <scope>NUCLEOTIDE SEQUENCE [LARGE SCALE GENOMIC DNA]</scope>
    <source>
        <strain evidence="2 3">DSM 28867</strain>
    </source>
</reference>
<evidence type="ECO:0000313" key="2">
    <source>
        <dbReference type="EMBL" id="TDW16382.1"/>
    </source>
</evidence>
<sequence length="146" mass="17441">MNIRDFTQQDKEIYYEMSKDFYSGFATLEEGSIEQYEATFKMVMKNSPYVRGLILEMDQQIVGYALLGFFWSNGNESITILIDELYICPQMRGQNCGRKFFQWLEANYDIDDYTFTLEVNPRNEKALAFYEKLGYKRTEYIVMEKY</sequence>
<proteinExistence type="predicted"/>
<organism evidence="2 3">
    <name type="scientific">Breznakia blatticola</name>
    <dbReference type="NCBI Taxonomy" id="1754012"/>
    <lineage>
        <taxon>Bacteria</taxon>
        <taxon>Bacillati</taxon>
        <taxon>Bacillota</taxon>
        <taxon>Erysipelotrichia</taxon>
        <taxon>Erysipelotrichales</taxon>
        <taxon>Erysipelotrichaceae</taxon>
        <taxon>Breznakia</taxon>
    </lineage>
</organism>
<dbReference type="PROSITE" id="PS51186">
    <property type="entry name" value="GNAT"/>
    <property type="match status" value="1"/>
</dbReference>
<dbReference type="InterPro" id="IPR016181">
    <property type="entry name" value="Acyl_CoA_acyltransferase"/>
</dbReference>
<comment type="caution">
    <text evidence="2">The sequence shown here is derived from an EMBL/GenBank/DDBJ whole genome shotgun (WGS) entry which is preliminary data.</text>
</comment>
<dbReference type="EMBL" id="SODD01000024">
    <property type="protein sequence ID" value="TDW16382.1"/>
    <property type="molecule type" value="Genomic_DNA"/>
</dbReference>
<dbReference type="CDD" id="cd04301">
    <property type="entry name" value="NAT_SF"/>
    <property type="match status" value="1"/>
</dbReference>
<dbReference type="AlphaFoldDB" id="A0A4R7ZGE2"/>
<keyword evidence="2" id="KW-0808">Transferase</keyword>
<keyword evidence="3" id="KW-1185">Reference proteome</keyword>
<accession>A0A4R7ZGE2</accession>
<dbReference type="OrthoDB" id="9798006at2"/>
<name>A0A4R7ZGE2_9FIRM</name>
<dbReference type="RefSeq" id="WP_134169917.1">
    <property type="nucleotide sequence ID" value="NZ_SODD01000024.1"/>
</dbReference>
<dbReference type="SUPFAM" id="SSF55729">
    <property type="entry name" value="Acyl-CoA N-acyltransferases (Nat)"/>
    <property type="match status" value="1"/>
</dbReference>
<evidence type="ECO:0000259" key="1">
    <source>
        <dbReference type="PROSITE" id="PS51186"/>
    </source>
</evidence>